<feature type="region of interest" description="Disordered" evidence="1">
    <location>
        <begin position="1130"/>
        <end position="1153"/>
    </location>
</feature>
<accession>A0A835NK31</accession>
<protein>
    <recommendedName>
        <fullName evidence="5">AKA11 protein</fullName>
    </recommendedName>
</protein>
<evidence type="ECO:0000313" key="4">
    <source>
        <dbReference type="Proteomes" id="UP000618051"/>
    </source>
</evidence>
<feature type="region of interest" description="Disordered" evidence="1">
    <location>
        <begin position="1353"/>
        <end position="1378"/>
    </location>
</feature>
<comment type="caution">
    <text evidence="2">The sequence shown here is derived from an EMBL/GenBank/DDBJ whole genome shotgun (WGS) entry which is preliminary data.</text>
</comment>
<name>A0A835NK31_9PASS</name>
<dbReference type="GO" id="GO:0005737">
    <property type="term" value="C:cytoplasm"/>
    <property type="evidence" value="ECO:0007669"/>
    <property type="project" value="TreeGrafter"/>
</dbReference>
<evidence type="ECO:0000256" key="1">
    <source>
        <dbReference type="SAM" id="MobiDB-lite"/>
    </source>
</evidence>
<keyword evidence="4" id="KW-1185">Reference proteome</keyword>
<dbReference type="OrthoDB" id="9943913at2759"/>
<reference evidence="3 4" key="2">
    <citation type="journal article" date="2021" name="J. Hered.">
        <title>Feather Gene Expression Elucidates the Developmental Basis of Plumage Iridescence in African Starlings.</title>
        <authorList>
            <person name="Rubenstein D.R."/>
            <person name="Corvelo A."/>
            <person name="MacManes M.D."/>
            <person name="Maia R."/>
            <person name="Narzisi G."/>
            <person name="Rousaki A."/>
            <person name="Vandenabeele P."/>
            <person name="Shawkey M.D."/>
            <person name="Solomon J."/>
        </authorList>
    </citation>
    <scope>NUCLEOTIDE SEQUENCE [LARGE SCALE GENOMIC DNA]</scope>
    <source>
        <strain evidence="3">SS15</strain>
    </source>
</reference>
<feature type="region of interest" description="Disordered" evidence="1">
    <location>
        <begin position="524"/>
        <end position="547"/>
    </location>
</feature>
<organism evidence="2">
    <name type="scientific">Lamprotornis superbus</name>
    <dbReference type="NCBI Taxonomy" id="245042"/>
    <lineage>
        <taxon>Eukaryota</taxon>
        <taxon>Metazoa</taxon>
        <taxon>Chordata</taxon>
        <taxon>Craniata</taxon>
        <taxon>Vertebrata</taxon>
        <taxon>Euteleostomi</taxon>
        <taxon>Archelosauria</taxon>
        <taxon>Archosauria</taxon>
        <taxon>Dinosauria</taxon>
        <taxon>Saurischia</taxon>
        <taxon>Theropoda</taxon>
        <taxon>Coelurosauria</taxon>
        <taxon>Aves</taxon>
        <taxon>Neognathae</taxon>
        <taxon>Neoaves</taxon>
        <taxon>Telluraves</taxon>
        <taxon>Australaves</taxon>
        <taxon>Passeriformes</taxon>
        <taxon>Sturnidae</taxon>
        <taxon>Lamprotornis</taxon>
    </lineage>
</organism>
<feature type="region of interest" description="Disordered" evidence="1">
    <location>
        <begin position="1776"/>
        <end position="1810"/>
    </location>
</feature>
<dbReference type="PANTHER" id="PTHR10226">
    <property type="entry name" value="A KINASE ANCHOR PROTEIN"/>
    <property type="match status" value="1"/>
</dbReference>
<evidence type="ECO:0000313" key="3">
    <source>
        <dbReference type="EMBL" id="KAI1241843.1"/>
    </source>
</evidence>
<dbReference type="EMBL" id="JADDUC010000174">
    <property type="protein sequence ID" value="KAG0116496.1"/>
    <property type="molecule type" value="Genomic_DNA"/>
</dbReference>
<dbReference type="PANTHER" id="PTHR10226:SF3">
    <property type="entry name" value="A-KINASE ANCHOR PROTEIN 11"/>
    <property type="match status" value="1"/>
</dbReference>
<proteinExistence type="predicted"/>
<evidence type="ECO:0008006" key="5">
    <source>
        <dbReference type="Google" id="ProtNLM"/>
    </source>
</evidence>
<dbReference type="GO" id="GO:0051018">
    <property type="term" value="F:protein kinase A binding"/>
    <property type="evidence" value="ECO:0007669"/>
    <property type="project" value="TreeGrafter"/>
</dbReference>
<dbReference type="Proteomes" id="UP000618051">
    <property type="component" value="Unassembled WGS sequence"/>
</dbReference>
<reference evidence="2" key="1">
    <citation type="submission" date="2020-10" db="EMBL/GenBank/DDBJ databases">
        <title>Feather gene expression reveals the developmental basis of iridescence in African starlings.</title>
        <authorList>
            <person name="Rubenstein D.R."/>
        </authorList>
    </citation>
    <scope>NUCLEOTIDE SEQUENCE</scope>
    <source>
        <strain evidence="2">SS15</strain>
        <tissue evidence="2">Liver</tissue>
    </source>
</reference>
<evidence type="ECO:0000313" key="2">
    <source>
        <dbReference type="EMBL" id="KAG0116496.1"/>
    </source>
</evidence>
<feature type="compositionally biased region" description="Basic and acidic residues" evidence="1">
    <location>
        <begin position="524"/>
        <end position="543"/>
    </location>
</feature>
<feature type="region of interest" description="Disordered" evidence="1">
    <location>
        <begin position="1166"/>
        <end position="1195"/>
    </location>
</feature>
<dbReference type="InterPro" id="IPR008382">
    <property type="entry name" value="SPHK1-interactor_AKAP_110"/>
</dbReference>
<sequence>MDMHARAQGTRMKSRISVEKRFGESILHSMKSLLHSRKELCNVSAEECLNQEEQDNFIEELSAVSVELPDVLKSLQLHKLKENEAVFLKDLKKTLAKPYVMKHQNQLPEVFCVMRLSPSFPRIKVDYIFTLLSKYTTGIRYAVEINSSQKRQTETTHGEDDDTNQSVSSIEDDFVTAFEHLDEDEPSKILSAGTCSFTSQNHRDAASQTIPVQCLEAVDSKVLVGSARRKSSARSSTLIDILGLKELSSVKNSVTTSISDPWIQRSFYKPYNPSDQGVNFLRKTLFSSSPAESSESDCSSPSPIIFLDEEGYQKSLKAKLQLPKIPVVKDGVEDSDSEVSEFFDSFDQFDELEQALENSCKIIRDPILGNPAQKRRTSHEKLSSASITMNPQKFKFDRPTLPANVKKPTPRKPESPYSSIFEVPDSPRPVKISGEENGGFFSPIRTSAFSPLGSCGSSECLCQVNLGGDGTGQSHRDAAYNSYSAYADSVSCEILGSVFFSESSSEQMCAENDSKHKRVTLKEKKRQAADLKMKTSKEPEKQAKSKHKSLMIRDSIQKFATDLVEKSFGSAFKDLQKGVSSCTNALCHLAARLTSSVFQMAFYEIGRRRAIALKERAINGIANFLVSEAITGALKELRQVKKQIFTNTVARFAADLADELVFEGIMEVCQFSYPSTPTAQPSSFDYENKVVRSYARDLSESVIQEAFIELSQVDVTFTTQAAISVSMDNIKYVSAESMLESTQTSTVSPNFNDRVTLKPIQDSKKEYTVQKALFCTSGVVSSIPVPLAGRALCQQQVSSDAYKVKVSTVPNADDSMKVFKDSTHPFFTSRTREEEVASFRNIYLTSDHSQSTESTPSLFCNQNDTKLINNRSGMNNTSELTSGSKGINTFSGTMVDMIVNEAYETITSSRVTKAIEEYSDFLTRKVIDKKPYVQGTGEHSPKSMFADHLAKYVIKQSVEESKTVLRNTSENLTCNVSSQTYRDNNRKEQCVIKKEEAEKQSNVSIIVEQQQLPLNNPCKFLSPTHSVQCVLESKDCWQEQKGNKFSSKSPPPCSTVTFARHVLEDCTDTGSCSITCLNKPSKKSDTQKPSAGASNYRQTDSFLHANSFSSEMFGSEGTLQIEEKSSLKHGNTCLVPDTPPPTPLVPCQSSSERNLRKLSKKLKGELAKEFAPATPPSTPYNPSITDSSETEHDSLENEEFMLKLMRSLSEEVESSEDEDHSGMPVEKEEHSAKTIQYADCLASHIISVATEMAASHLGGKTNEREAGRPAQLGMQKKRCGYTAFVNIPEETCHSLWNYAGDMAGKVINEANKVVKSRHCKLLRLKRVNCQVDCFYVRRGDKDGSSKEWCGPVQDQWPGERDSSGLPLPHGSGTTGLTSKYPSCESVTDEYADHVIRVLRREGGNAELLVDQYASRLAYRSIKSGLQQAARKTKFRYSRRTFPGQNAQVNGKLELIKAGNKDAVQQVKSSIHRSEGQMLERSVRTQRTECTELLHFSESLAHSITCDVRKKLKMSGTCLPKSLTDSCLYKKTEIDEVTGDLIKTRFSRTFLPFSPNHKLYHSTGNINENGYSEGIIQAIEQYARKVADDTLEMSLESAVLHVAENRKNGDKLSYTEKLSPFSGTVCRCCSMKEHRYCTESMSHHLPAQESCIPVRHFLPSGLGGACQNSGVFQLDIPKIHVDVEQRTVFSDKGATAAVEKAERELSYTSLTADSGIGQDGVSFAESLTTEIMTSAMTNIGQAVTISSVGREGFHSVESVVSQQMSLSIGDDSTGSWSNLSFEDEHPDENSSFLHLSDSDGTEDKDEDSKDAVEGLEQMRKTLSIMNIDLEPNLVDLQLRAALQWLAASETEVSDLHFRDTAARDFVFLSRRLRERDWKVGDLLQAVLKYCEMIETASDGEQALSKSLVSWLLENDNSFSHSYVCCIHSRTKSTDCSKNLLWNTLLQRVEKLFILAKCYVPKSSIARKRTVTCLSNPLIQPGFMATFIYFNWKSGPSLILWFENVFWDLFFYISFERKRHVLVDFLHCFRRKFKIISLNDGFYKVGEVLFLLIYFFGERQKIVLFTKLTTIQKVNWTTVLLKFIFINRDKIDGDGNTVSSKRQRKSLWFYTVNLQRKRQDSGMISISGLKLDFGTLFSIWEISLELCFRLLDKSKNTLLMKMQTMKRVTAWVKGTDSDKHATLSVVRALAIWSMTTHLSTEIAKTEIRIFM</sequence>
<gene>
    <name evidence="3" type="ORF">IHE44_0005345</name>
    <name evidence="2" type="ORF">IHE44_004033</name>
</gene>
<dbReference type="EMBL" id="JADDUC020000002">
    <property type="protein sequence ID" value="KAI1241843.1"/>
    <property type="molecule type" value="Genomic_DNA"/>
</dbReference>
<dbReference type="GO" id="GO:0008104">
    <property type="term" value="P:intracellular protein localization"/>
    <property type="evidence" value="ECO:0007669"/>
    <property type="project" value="TreeGrafter"/>
</dbReference>
<reference evidence="3" key="3">
    <citation type="submission" date="2022-01" db="EMBL/GenBank/DDBJ databases">
        <authorList>
            <person name="Rubenstein D.R."/>
        </authorList>
    </citation>
    <scope>NUCLEOTIDE SEQUENCE</scope>
    <source>
        <strain evidence="3">SS15</strain>
        <tissue evidence="3">Liver</tissue>
    </source>
</reference>
<feature type="region of interest" description="Disordered" evidence="1">
    <location>
        <begin position="397"/>
        <end position="429"/>
    </location>
</feature>